<dbReference type="GO" id="GO:0005739">
    <property type="term" value="C:mitochondrion"/>
    <property type="evidence" value="ECO:0007669"/>
    <property type="project" value="InterPro"/>
</dbReference>
<dbReference type="AlphaFoldDB" id="A0AAD5Q7Q5"/>
<organism evidence="1 2">
    <name type="scientific">Pythium insidiosum</name>
    <name type="common">Pythiosis disease agent</name>
    <dbReference type="NCBI Taxonomy" id="114742"/>
    <lineage>
        <taxon>Eukaryota</taxon>
        <taxon>Sar</taxon>
        <taxon>Stramenopiles</taxon>
        <taxon>Oomycota</taxon>
        <taxon>Peronosporomycetes</taxon>
        <taxon>Pythiales</taxon>
        <taxon>Pythiaceae</taxon>
        <taxon>Pythium</taxon>
    </lineage>
</organism>
<gene>
    <name evidence="1" type="ORF">P43SY_007445</name>
</gene>
<dbReference type="PANTHER" id="PTHR34561">
    <property type="entry name" value="NADH DEHYDROGENASE [UBIQUINONE] 1 ALPHA SUBCOMPLEX ASSEMBLY FACTOR 8"/>
    <property type="match status" value="1"/>
</dbReference>
<proteinExistence type="predicted"/>
<keyword evidence="2" id="KW-1185">Reference proteome</keyword>
<evidence type="ECO:0000313" key="2">
    <source>
        <dbReference type="Proteomes" id="UP001209570"/>
    </source>
</evidence>
<evidence type="ECO:0000313" key="1">
    <source>
        <dbReference type="EMBL" id="KAJ0395819.1"/>
    </source>
</evidence>
<dbReference type="EMBL" id="JAKCXM010000324">
    <property type="protein sequence ID" value="KAJ0395819.1"/>
    <property type="molecule type" value="Genomic_DNA"/>
</dbReference>
<reference evidence="1" key="1">
    <citation type="submission" date="2021-12" db="EMBL/GenBank/DDBJ databases">
        <title>Prjna785345.</title>
        <authorList>
            <person name="Rujirawat T."/>
            <person name="Krajaejun T."/>
        </authorList>
    </citation>
    <scope>NUCLEOTIDE SEQUENCE</scope>
    <source>
        <strain evidence="1">Pi057C3</strain>
    </source>
</reference>
<accession>A0AAD5Q7Q5</accession>
<comment type="caution">
    <text evidence="1">The sequence shown here is derived from an EMBL/GenBank/DDBJ whole genome shotgun (WGS) entry which is preliminary data.</text>
</comment>
<dbReference type="GO" id="GO:0032981">
    <property type="term" value="P:mitochondrial respiratory chain complex I assembly"/>
    <property type="evidence" value="ECO:0007669"/>
    <property type="project" value="InterPro"/>
</dbReference>
<sequence>MSPPSASSSASAVRRPATRLSQHFAQMMAECPQDIQVYGACVANIAGGVNRSACDAEFQKLKACFTRVVQERKPLRR</sequence>
<dbReference type="InterPro" id="IPR034595">
    <property type="entry name" value="NDUFAF8"/>
</dbReference>
<name>A0AAD5Q7Q5_PYTIN</name>
<dbReference type="Proteomes" id="UP001209570">
    <property type="component" value="Unassembled WGS sequence"/>
</dbReference>
<dbReference type="PANTHER" id="PTHR34561:SF1">
    <property type="entry name" value="NADH DEHYDROGENASE [UBIQUINONE] 1 ALPHA SUBCOMPLEX ASSEMBLY FACTOR 8"/>
    <property type="match status" value="1"/>
</dbReference>
<protein>
    <submittedName>
        <fullName evidence="1">Uncharacterized protein</fullName>
    </submittedName>
</protein>